<name>A0A4R9ACT0_9MICO</name>
<protein>
    <recommendedName>
        <fullName evidence="3">Alpha/beta hydrolase</fullName>
    </recommendedName>
</protein>
<evidence type="ECO:0000313" key="1">
    <source>
        <dbReference type="EMBL" id="TFD58132.1"/>
    </source>
</evidence>
<dbReference type="RefSeq" id="WP_134515855.1">
    <property type="nucleotide sequence ID" value="NZ_SOHJ01000012.1"/>
</dbReference>
<evidence type="ECO:0000313" key="2">
    <source>
        <dbReference type="Proteomes" id="UP000298170"/>
    </source>
</evidence>
<dbReference type="OrthoDB" id="5095936at2"/>
<proteinExistence type="predicted"/>
<accession>A0A4R9ACT0</accession>
<evidence type="ECO:0008006" key="3">
    <source>
        <dbReference type="Google" id="ProtNLM"/>
    </source>
</evidence>
<sequence length="590" mass="60936">MADSPGPGPGDSRLNEAVTEGLADQLGSAVRGRSGISDAFTRSNDRTTAVAVTALTRGAAAGGSIVATFADIELVTSTLAQHIATTQADALRILPMASSGDLLQSLILSPVTGAAAEGAVLTSMAALTLLVARSTGLGLIAVTVVSTYALADAALQARAAAIGFVLDATVAGVTNTVDFTVATGRAVIDGVVTKVVADTAVLVAGVQTVAAVTLIVETAKLVIAGIVVAGAAGLTEEVQSAWSETVGELTADPWLFLTDREKFAETIGDNFSSEDIWSNSIGTFEGLLGALGPGYDAILGGLIESASIFGWDDGATLQTESSIQDKPDREKEFVERIGEADLKDRIAYDAEGVALLNDIQPSDMTGLLLSMGQIDLLGGTDEAVIRVMTQPGTPPTFTLVIPSTQKWSPWDSRNPNDAIGILMVMQNSSALERMAGRALESAMNSYAVHNSVGLSRAEVFSAPVMVAGFSQGGITAASFAESNSGTYNIVQVVTAGSPIGNFDIPDNIGVIAYESDPVSALDGQSNPESWETITADNGGGGGIASHDIFRYAHLADSTAGTRQNDDKIDQFLGVREDRIISDYFAIKESP</sequence>
<comment type="caution">
    <text evidence="1">The sequence shown here is derived from an EMBL/GenBank/DDBJ whole genome shotgun (WGS) entry which is preliminary data.</text>
</comment>
<reference evidence="1 2" key="1">
    <citation type="submission" date="2019-03" db="EMBL/GenBank/DDBJ databases">
        <title>Genomics of glacier-inhabiting Cryobacterium strains.</title>
        <authorList>
            <person name="Liu Q."/>
            <person name="Xin Y.-H."/>
        </authorList>
    </citation>
    <scope>NUCLEOTIDE SEQUENCE [LARGE SCALE GENOMIC DNA]</scope>
    <source>
        <strain evidence="1 2">Sr39</strain>
    </source>
</reference>
<keyword evidence="2" id="KW-1185">Reference proteome</keyword>
<dbReference type="Proteomes" id="UP000298170">
    <property type="component" value="Unassembled WGS sequence"/>
</dbReference>
<dbReference type="InterPro" id="IPR029058">
    <property type="entry name" value="AB_hydrolase_fold"/>
</dbReference>
<organism evidence="1 2">
    <name type="scientific">Cryobacterium suzukii</name>
    <dbReference type="NCBI Taxonomy" id="1259198"/>
    <lineage>
        <taxon>Bacteria</taxon>
        <taxon>Bacillati</taxon>
        <taxon>Actinomycetota</taxon>
        <taxon>Actinomycetes</taxon>
        <taxon>Micrococcales</taxon>
        <taxon>Microbacteriaceae</taxon>
        <taxon>Cryobacterium</taxon>
    </lineage>
</organism>
<dbReference type="SUPFAM" id="SSF53474">
    <property type="entry name" value="alpha/beta-Hydrolases"/>
    <property type="match status" value="1"/>
</dbReference>
<gene>
    <name evidence="1" type="ORF">E3T39_12560</name>
</gene>
<dbReference type="AlphaFoldDB" id="A0A4R9ACT0"/>
<dbReference type="EMBL" id="SOHJ01000012">
    <property type="protein sequence ID" value="TFD58132.1"/>
    <property type="molecule type" value="Genomic_DNA"/>
</dbReference>